<sequence length="195" mass="22371">LESCPHEISTKKGVCTAVKTASNHSDTSLDTNPHLRPFDDLPDDAIVRRAVSRNGASVLDKKQYCYFCHKPQLKLARHLTTIHKDARAVARLLAVKQSKHEEYLIGLKKLKCIGNFIHNVESIKLNKPDIVVKRPTKSRSVAEYLPCVHCYGFYVREELWKHTKNCEINNSNDEKDLLDTLCIFCKTLRSFLYVF</sequence>
<name>A0A3S1C048_ELYCH</name>
<organism evidence="1 2">
    <name type="scientific">Elysia chlorotica</name>
    <name type="common">Eastern emerald elysia</name>
    <name type="synonym">Sea slug</name>
    <dbReference type="NCBI Taxonomy" id="188477"/>
    <lineage>
        <taxon>Eukaryota</taxon>
        <taxon>Metazoa</taxon>
        <taxon>Spiralia</taxon>
        <taxon>Lophotrochozoa</taxon>
        <taxon>Mollusca</taxon>
        <taxon>Gastropoda</taxon>
        <taxon>Heterobranchia</taxon>
        <taxon>Euthyneura</taxon>
        <taxon>Panpulmonata</taxon>
        <taxon>Sacoglossa</taxon>
        <taxon>Placobranchoidea</taxon>
        <taxon>Plakobranchidae</taxon>
        <taxon>Elysia</taxon>
    </lineage>
</organism>
<dbReference type="AlphaFoldDB" id="A0A3S1C048"/>
<dbReference type="Proteomes" id="UP000271974">
    <property type="component" value="Unassembled WGS sequence"/>
</dbReference>
<dbReference type="PANTHER" id="PTHR33480:SF1">
    <property type="entry name" value="TYR RECOMBINASE DOMAIN-CONTAINING PROTEIN"/>
    <property type="match status" value="1"/>
</dbReference>
<dbReference type="PANTHER" id="PTHR33480">
    <property type="entry name" value="SET DOMAIN-CONTAINING PROTEIN-RELATED"/>
    <property type="match status" value="1"/>
</dbReference>
<comment type="caution">
    <text evidence="1">The sequence shown here is derived from an EMBL/GenBank/DDBJ whole genome shotgun (WGS) entry which is preliminary data.</text>
</comment>
<dbReference type="EMBL" id="RQTK01000456">
    <property type="protein sequence ID" value="RUS79365.1"/>
    <property type="molecule type" value="Genomic_DNA"/>
</dbReference>
<feature type="non-terminal residue" evidence="1">
    <location>
        <position position="1"/>
    </location>
</feature>
<evidence type="ECO:0000313" key="1">
    <source>
        <dbReference type="EMBL" id="RUS79365.1"/>
    </source>
</evidence>
<gene>
    <name evidence="1" type="ORF">EGW08_012886</name>
</gene>
<dbReference type="STRING" id="188477.A0A3S1C048"/>
<dbReference type="OrthoDB" id="10059338at2759"/>
<reference evidence="1 2" key="1">
    <citation type="submission" date="2019-01" db="EMBL/GenBank/DDBJ databases">
        <title>A draft genome assembly of the solar-powered sea slug Elysia chlorotica.</title>
        <authorList>
            <person name="Cai H."/>
            <person name="Li Q."/>
            <person name="Fang X."/>
            <person name="Li J."/>
            <person name="Curtis N.E."/>
            <person name="Altenburger A."/>
            <person name="Shibata T."/>
            <person name="Feng M."/>
            <person name="Maeda T."/>
            <person name="Schwartz J.A."/>
            <person name="Shigenobu S."/>
            <person name="Lundholm N."/>
            <person name="Nishiyama T."/>
            <person name="Yang H."/>
            <person name="Hasebe M."/>
            <person name="Li S."/>
            <person name="Pierce S.K."/>
            <person name="Wang J."/>
        </authorList>
    </citation>
    <scope>NUCLEOTIDE SEQUENCE [LARGE SCALE GENOMIC DNA]</scope>
    <source>
        <strain evidence="1">EC2010</strain>
        <tissue evidence="1">Whole organism of an adult</tissue>
    </source>
</reference>
<proteinExistence type="predicted"/>
<evidence type="ECO:0000313" key="2">
    <source>
        <dbReference type="Proteomes" id="UP000271974"/>
    </source>
</evidence>
<keyword evidence="2" id="KW-1185">Reference proteome</keyword>
<protein>
    <submittedName>
        <fullName evidence="1">Uncharacterized protein</fullName>
    </submittedName>
</protein>
<accession>A0A3S1C048</accession>